<organism evidence="2 3">
    <name type="scientific">Abditibacterium utsteinense</name>
    <dbReference type="NCBI Taxonomy" id="1960156"/>
    <lineage>
        <taxon>Bacteria</taxon>
        <taxon>Pseudomonadati</taxon>
        <taxon>Abditibacteriota</taxon>
        <taxon>Abditibacteriia</taxon>
        <taxon>Abditibacteriales</taxon>
        <taxon>Abditibacteriaceae</taxon>
        <taxon>Abditibacterium</taxon>
    </lineage>
</organism>
<name>A0A2S8SNX9_9BACT</name>
<sequence>MPSNVSPKPPRWRWAVLGLLVMGALSVPTGIVVLQHRLQAQPHDTARPWDDPVISKKLADARLAKAKSIRAEWRGWALQHKTELAAMLVSRGKDFSTLQAVYKISPPLRFGDWQPNTKSGPAKFGWYVDTEKQIANGEIVKWGDERSKNLFESSKGHMNQKLKEEFANKSDFQIAQSDNAGPTTTYIWASGRVTEKTVIQNPDHRSGQSSMLELPHKDLVPPFDFLTSANSG</sequence>
<dbReference type="RefSeq" id="WP_106381343.1">
    <property type="nucleotide sequence ID" value="NZ_NIGF01000031.1"/>
</dbReference>
<feature type="transmembrane region" description="Helical" evidence="1">
    <location>
        <begin position="12"/>
        <end position="34"/>
    </location>
</feature>
<dbReference type="EMBL" id="NIGF01000031">
    <property type="protein sequence ID" value="PQV62505.1"/>
    <property type="molecule type" value="Genomic_DNA"/>
</dbReference>
<keyword evidence="3" id="KW-1185">Reference proteome</keyword>
<keyword evidence="1" id="KW-0812">Transmembrane</keyword>
<comment type="caution">
    <text evidence="2">The sequence shown here is derived from an EMBL/GenBank/DDBJ whole genome shotgun (WGS) entry which is preliminary data.</text>
</comment>
<accession>A0A2S8SNX9</accession>
<reference evidence="2 3" key="1">
    <citation type="journal article" date="2018" name="Syst. Appl. Microbiol.">
        <title>Abditibacterium utsteinense sp. nov., the first cultivated member of candidate phylum FBP, isolated from ice-free Antarctic soil samples.</title>
        <authorList>
            <person name="Tahon G."/>
            <person name="Tytgat B."/>
            <person name="Lebbe L."/>
            <person name="Carlier A."/>
            <person name="Willems A."/>
        </authorList>
    </citation>
    <scope>NUCLEOTIDE SEQUENCE [LARGE SCALE GENOMIC DNA]</scope>
    <source>
        <strain evidence="2 3">LMG 29911</strain>
    </source>
</reference>
<dbReference type="InParanoid" id="A0A2S8SNX9"/>
<evidence type="ECO:0000313" key="3">
    <source>
        <dbReference type="Proteomes" id="UP000237684"/>
    </source>
</evidence>
<keyword evidence="1" id="KW-0472">Membrane</keyword>
<proteinExistence type="predicted"/>
<dbReference type="Proteomes" id="UP000237684">
    <property type="component" value="Unassembled WGS sequence"/>
</dbReference>
<keyword evidence="1" id="KW-1133">Transmembrane helix</keyword>
<evidence type="ECO:0000313" key="2">
    <source>
        <dbReference type="EMBL" id="PQV62505.1"/>
    </source>
</evidence>
<dbReference type="AlphaFoldDB" id="A0A2S8SNX9"/>
<protein>
    <submittedName>
        <fullName evidence="2">Uncharacterized protein</fullName>
    </submittedName>
</protein>
<gene>
    <name evidence="2" type="ORF">B1R32_13118</name>
</gene>
<evidence type="ECO:0000256" key="1">
    <source>
        <dbReference type="SAM" id="Phobius"/>
    </source>
</evidence>